<dbReference type="SMART" id="SM01193">
    <property type="entry name" value="Enolase_N"/>
    <property type="match status" value="1"/>
</dbReference>
<evidence type="ECO:0000313" key="20">
    <source>
        <dbReference type="Proteomes" id="UP001152797"/>
    </source>
</evidence>
<comment type="cofactor">
    <cofactor evidence="1">
        <name>Mg(2+)</name>
        <dbReference type="ChEBI" id="CHEBI:18420"/>
    </cofactor>
</comment>
<dbReference type="NCBIfam" id="TIGR01060">
    <property type="entry name" value="eno"/>
    <property type="match status" value="1"/>
</dbReference>
<dbReference type="EMBL" id="CAMXCT030000782">
    <property type="protein sequence ID" value="CAL4770553.1"/>
    <property type="molecule type" value="Genomic_DNA"/>
</dbReference>
<evidence type="ECO:0000256" key="10">
    <source>
        <dbReference type="ARBA" id="ARBA00022640"/>
    </source>
</evidence>
<sequence>MRGAKKAVAVGVAVAVACGLHKHLTFVPGPRHAAPVAAAAAASMMMAPAAFADEIGDAAKKLGDASYSFAKEVDWNNGIFLQAPGKFQPLKALKAIDKMIEMGAAADPKLLKDAAEAHHKAIGSISGPNGVTSRADWDAVNAALGRVVASVPKAKVMAVYDAVKDITDPKVPAYMKSLVNGPDAEKAYQGFLEFKDVVAKNQVATASAPAVVPSGDNIGVAAKALSTASYPFIKDIDWLSDVYLKPLPGKTAPETLKAIDKMIVMGAKMDGNLLKAAAEAHHKAIGSIDAKGVTSAADYEAVNAAIGRLVASVPKATVMDVYNSMAKVVDSTVTNNMFSKVNPLDAIGAAKGFYTFKDVVEEPQKIKKDVMPHKNQFRFGMTDRRKNKRPVIASLVAFALLGLSWQWSATCFGKKASKELPADDKAKIISLVGREVVDSRGNPTVEAELTTGYGTFRAIVPSGASTGIYEALELRDGGSRYKGAGVTKAVKNINSIIAPKLKGKDVRLQRELDDFMVQKLDGTQNDWGYPKAKLGANAILAVSMAVCRAGAEAFGLQLFEYIGELKETKFDVEQIDVQRARRKTYKMPVPMMNVINGGRHAGNALPMQEFMIAPTGAKSFKEALQIGSEVYHSLQAVVKQKYGKSAAAVGDEGGFAPNIQDVLDSRWEENDEGLQALVDAIKDAGAAGKVKLAMDIAASEFYNKEDKTYNLGFKAENPDSSLIKTKEQLVDWYKDMSSRFPIVSIEDPFDQDDWDAYSGLVEELGKTVQIVGDDLLVTNPKRIHYAQEHKAANALLLKVNQIGSITEAITAYLDSVSTGWGVMVSHRSGETEDTFIADMAVGLSTGQIKTGAPCRSERVAKRVTQS</sequence>
<evidence type="ECO:0000256" key="4">
    <source>
        <dbReference type="ARBA" id="ARBA00004496"/>
    </source>
</evidence>
<dbReference type="GO" id="GO:0006096">
    <property type="term" value="P:glycolytic process"/>
    <property type="evidence" value="ECO:0007669"/>
    <property type="project" value="UniProtKB-KW"/>
</dbReference>
<dbReference type="SFLD" id="SFLDF00002">
    <property type="entry name" value="enolase"/>
    <property type="match status" value="1"/>
</dbReference>
<evidence type="ECO:0000256" key="5">
    <source>
        <dbReference type="ARBA" id="ARBA00005031"/>
    </source>
</evidence>
<dbReference type="GO" id="GO:0000015">
    <property type="term" value="C:phosphopyruvate hydratase complex"/>
    <property type="evidence" value="ECO:0007669"/>
    <property type="project" value="InterPro"/>
</dbReference>
<evidence type="ECO:0000256" key="15">
    <source>
        <dbReference type="ARBA" id="ARBA00023243"/>
    </source>
</evidence>
<dbReference type="Proteomes" id="UP001152797">
    <property type="component" value="Unassembled WGS sequence"/>
</dbReference>
<keyword evidence="12" id="KW-0157">Chromophore</keyword>
<evidence type="ECO:0000256" key="13">
    <source>
        <dbReference type="ARBA" id="ARBA00023152"/>
    </source>
</evidence>
<dbReference type="PROSITE" id="PS51257">
    <property type="entry name" value="PROKAR_LIPOPROTEIN"/>
    <property type="match status" value="1"/>
</dbReference>
<keyword evidence="11" id="KW-0460">Magnesium</keyword>
<dbReference type="Gene3D" id="1.40.10.10">
    <property type="entry name" value="Peridinin-chlorophyll A binding"/>
    <property type="match status" value="2"/>
</dbReference>
<reference evidence="18" key="1">
    <citation type="submission" date="2022-10" db="EMBL/GenBank/DDBJ databases">
        <authorList>
            <person name="Chen Y."/>
            <person name="Dougan E. K."/>
            <person name="Chan C."/>
            <person name="Rhodes N."/>
            <person name="Thang M."/>
        </authorList>
    </citation>
    <scope>NUCLEOTIDE SEQUENCE</scope>
</reference>
<dbReference type="Gene3D" id="3.30.390.10">
    <property type="entry name" value="Enolase-like, N-terminal domain"/>
    <property type="match status" value="1"/>
</dbReference>
<dbReference type="InterPro" id="IPR036550">
    <property type="entry name" value="Peridinin-chlorophyll-bd_sf"/>
</dbReference>
<dbReference type="AlphaFoldDB" id="A0A9P1FPB2"/>
<dbReference type="HAMAP" id="MF_00318">
    <property type="entry name" value="Enolase"/>
    <property type="match status" value="1"/>
</dbReference>
<feature type="domain" description="Enolase C-terminal TIM barrel" evidence="16">
    <location>
        <begin position="584"/>
        <end position="864"/>
    </location>
</feature>
<evidence type="ECO:0000256" key="2">
    <source>
        <dbReference type="ARBA" id="ARBA00004098"/>
    </source>
</evidence>
<dbReference type="Gene3D" id="3.20.20.120">
    <property type="entry name" value="Enolase-like C-terminal domain"/>
    <property type="match status" value="1"/>
</dbReference>
<dbReference type="Pfam" id="PF00113">
    <property type="entry name" value="Enolase_C"/>
    <property type="match status" value="1"/>
</dbReference>
<evidence type="ECO:0000256" key="1">
    <source>
        <dbReference type="ARBA" id="ARBA00001946"/>
    </source>
</evidence>
<evidence type="ECO:0000256" key="11">
    <source>
        <dbReference type="ARBA" id="ARBA00022842"/>
    </source>
</evidence>
<evidence type="ECO:0000256" key="6">
    <source>
        <dbReference type="ARBA" id="ARBA00009604"/>
    </source>
</evidence>
<proteinExistence type="inferred from homology"/>
<dbReference type="EMBL" id="CAMXCT020000782">
    <property type="protein sequence ID" value="CAL1136616.1"/>
    <property type="molecule type" value="Genomic_DNA"/>
</dbReference>
<dbReference type="InterPro" id="IPR020810">
    <property type="entry name" value="Enolase_C"/>
</dbReference>
<comment type="similarity">
    <text evidence="6">Belongs to the enolase family.</text>
</comment>
<comment type="pathway">
    <text evidence="5">Carbohydrate degradation; glycolysis; pyruvate from D-glyceraldehyde 3-phosphate: step 4/5.</text>
</comment>
<evidence type="ECO:0000259" key="17">
    <source>
        <dbReference type="SMART" id="SM01193"/>
    </source>
</evidence>
<keyword evidence="13" id="KW-0324">Glycolysis</keyword>
<accession>A0A9P1FPB2</accession>
<dbReference type="EMBL" id="CAMXCT010000782">
    <property type="protein sequence ID" value="CAI3983241.1"/>
    <property type="molecule type" value="Genomic_DNA"/>
</dbReference>
<dbReference type="SMART" id="SM01192">
    <property type="entry name" value="Enolase_C"/>
    <property type="match status" value="1"/>
</dbReference>
<dbReference type="EC" id="4.2.1.11" evidence="7"/>
<evidence type="ECO:0000256" key="8">
    <source>
        <dbReference type="ARBA" id="ARBA00022494"/>
    </source>
</evidence>
<dbReference type="GO" id="GO:0030076">
    <property type="term" value="C:light-harvesting complex"/>
    <property type="evidence" value="ECO:0007669"/>
    <property type="project" value="UniProtKB-KW"/>
</dbReference>
<dbReference type="InterPro" id="IPR020809">
    <property type="entry name" value="Enolase_CS"/>
</dbReference>
<dbReference type="SUPFAM" id="SSF54826">
    <property type="entry name" value="Enolase N-terminal domain-like"/>
    <property type="match status" value="1"/>
</dbReference>
<dbReference type="InterPro" id="IPR000941">
    <property type="entry name" value="Enolase"/>
</dbReference>
<dbReference type="PROSITE" id="PS00164">
    <property type="entry name" value="ENOLASE"/>
    <property type="match status" value="1"/>
</dbReference>
<protein>
    <recommendedName>
        <fullName evidence="7">phosphopyruvate hydratase</fullName>
        <ecNumber evidence="7">4.2.1.11</ecNumber>
    </recommendedName>
</protein>
<dbReference type="PRINTS" id="PR00148">
    <property type="entry name" value="ENOLASE"/>
</dbReference>
<dbReference type="Pfam" id="PF02429">
    <property type="entry name" value="PCP"/>
    <property type="match status" value="2"/>
</dbReference>
<dbReference type="GO" id="GO:0004634">
    <property type="term" value="F:phosphopyruvate hydratase activity"/>
    <property type="evidence" value="ECO:0007669"/>
    <property type="project" value="UniProtKB-EC"/>
</dbReference>
<dbReference type="InterPro" id="IPR036849">
    <property type="entry name" value="Enolase-like_C_sf"/>
</dbReference>
<keyword evidence="8" id="KW-0148">Chlorophyll</keyword>
<keyword evidence="10" id="KW-0934">Plastid</keyword>
<dbReference type="Pfam" id="PF03952">
    <property type="entry name" value="Enolase_N"/>
    <property type="match status" value="1"/>
</dbReference>
<evidence type="ECO:0000259" key="16">
    <source>
        <dbReference type="SMART" id="SM01192"/>
    </source>
</evidence>
<name>A0A9P1FPB2_9DINO</name>
<dbReference type="CDD" id="cd03313">
    <property type="entry name" value="enolase"/>
    <property type="match status" value="1"/>
</dbReference>
<dbReference type="SFLD" id="SFLDG00178">
    <property type="entry name" value="enolase"/>
    <property type="match status" value="1"/>
</dbReference>
<dbReference type="InterPro" id="IPR003376">
    <property type="entry name" value="Peridinin-chlorophyll-bd_prot"/>
</dbReference>
<dbReference type="SUPFAM" id="SSF51604">
    <property type="entry name" value="Enolase C-terminal domain-like"/>
    <property type="match status" value="1"/>
</dbReference>
<evidence type="ECO:0000256" key="14">
    <source>
        <dbReference type="ARBA" id="ARBA00023239"/>
    </source>
</evidence>
<dbReference type="SFLD" id="SFLDS00001">
    <property type="entry name" value="Enolase"/>
    <property type="match status" value="1"/>
</dbReference>
<evidence type="ECO:0000256" key="12">
    <source>
        <dbReference type="ARBA" id="ARBA00022991"/>
    </source>
</evidence>
<dbReference type="GO" id="GO:0009507">
    <property type="term" value="C:chloroplast"/>
    <property type="evidence" value="ECO:0007669"/>
    <property type="project" value="UniProtKB-SubCell"/>
</dbReference>
<dbReference type="PANTHER" id="PTHR11902">
    <property type="entry name" value="ENOLASE"/>
    <property type="match status" value="1"/>
</dbReference>
<keyword evidence="20" id="KW-1185">Reference proteome</keyword>
<dbReference type="OrthoDB" id="1739814at2759"/>
<gene>
    <name evidence="18" type="ORF">C1SCF055_LOCUS10866</name>
</gene>
<comment type="subcellular location">
    <subcellularLocation>
        <location evidence="4">Cytoplasm</location>
    </subcellularLocation>
    <subcellularLocation>
        <location evidence="3">Plastid</location>
        <location evidence="3">Chloroplast</location>
    </subcellularLocation>
</comment>
<comment type="caution">
    <text evidence="18">The sequence shown here is derived from an EMBL/GenBank/DDBJ whole genome shotgun (WGS) entry which is preliminary data.</text>
</comment>
<evidence type="ECO:0000256" key="9">
    <source>
        <dbReference type="ARBA" id="ARBA00022528"/>
    </source>
</evidence>
<dbReference type="InterPro" id="IPR020811">
    <property type="entry name" value="Enolase_N"/>
</dbReference>
<dbReference type="GO" id="GO:0000287">
    <property type="term" value="F:magnesium ion binding"/>
    <property type="evidence" value="ECO:0007669"/>
    <property type="project" value="InterPro"/>
</dbReference>
<reference evidence="19" key="2">
    <citation type="submission" date="2024-04" db="EMBL/GenBank/DDBJ databases">
        <authorList>
            <person name="Chen Y."/>
            <person name="Shah S."/>
            <person name="Dougan E. K."/>
            <person name="Thang M."/>
            <person name="Chan C."/>
        </authorList>
    </citation>
    <scope>NUCLEOTIDE SEQUENCE [LARGE SCALE GENOMIC DNA]</scope>
</reference>
<dbReference type="GO" id="GO:0016168">
    <property type="term" value="F:chlorophyll binding"/>
    <property type="evidence" value="ECO:0007669"/>
    <property type="project" value="UniProtKB-KW"/>
</dbReference>
<dbReference type="SUPFAM" id="SSF48608">
    <property type="entry name" value="Peridinin-chlorophyll protein"/>
    <property type="match status" value="2"/>
</dbReference>
<organism evidence="18">
    <name type="scientific">Cladocopium goreaui</name>
    <dbReference type="NCBI Taxonomy" id="2562237"/>
    <lineage>
        <taxon>Eukaryota</taxon>
        <taxon>Sar</taxon>
        <taxon>Alveolata</taxon>
        <taxon>Dinophyceae</taxon>
        <taxon>Suessiales</taxon>
        <taxon>Symbiodiniaceae</taxon>
        <taxon>Cladocopium</taxon>
    </lineage>
</organism>
<evidence type="ECO:0000313" key="18">
    <source>
        <dbReference type="EMBL" id="CAI3983241.1"/>
    </source>
</evidence>
<keyword evidence="9" id="KW-0150">Chloroplast</keyword>
<comment type="function">
    <text evidence="2">Water-soluble antenna for capture of solar energy in the blue-green range. Peridinin is an asymmetric carotenoid.</text>
</comment>
<keyword evidence="15" id="KW-0437">Light-harvesting polypeptide</keyword>
<dbReference type="PANTHER" id="PTHR11902:SF1">
    <property type="entry name" value="ENOLASE"/>
    <property type="match status" value="1"/>
</dbReference>
<evidence type="ECO:0000256" key="3">
    <source>
        <dbReference type="ARBA" id="ARBA00004229"/>
    </source>
</evidence>
<feature type="domain" description="Enolase N-terminal" evidence="17">
    <location>
        <begin position="428"/>
        <end position="562"/>
    </location>
</feature>
<evidence type="ECO:0000313" key="19">
    <source>
        <dbReference type="EMBL" id="CAL1136616.1"/>
    </source>
</evidence>
<evidence type="ECO:0000256" key="7">
    <source>
        <dbReference type="ARBA" id="ARBA00012058"/>
    </source>
</evidence>
<dbReference type="InterPro" id="IPR029017">
    <property type="entry name" value="Enolase-like_N"/>
</dbReference>
<keyword evidence="14" id="KW-0456">Lyase</keyword>